<evidence type="ECO:0000256" key="1">
    <source>
        <dbReference type="PROSITE-ProRule" id="PRU00175"/>
    </source>
</evidence>
<feature type="region of interest" description="Disordered" evidence="2">
    <location>
        <begin position="67"/>
        <end position="116"/>
    </location>
</feature>
<reference evidence="4 5" key="1">
    <citation type="submission" date="2023-10" db="EMBL/GenBank/DDBJ databases">
        <title>Chromosome-scale genome assembly provides insights into flower coloration mechanisms of Canna indica.</title>
        <authorList>
            <person name="Li C."/>
        </authorList>
    </citation>
    <scope>NUCLEOTIDE SEQUENCE [LARGE SCALE GENOMIC DNA]</scope>
    <source>
        <tissue evidence="4">Flower</tissue>
    </source>
</reference>
<evidence type="ECO:0000256" key="2">
    <source>
        <dbReference type="SAM" id="MobiDB-lite"/>
    </source>
</evidence>
<accession>A0AAQ3Q025</accession>
<dbReference type="PANTHER" id="PTHR22765:SF348">
    <property type="entry name" value="OS09G0446275 PROTEIN"/>
    <property type="match status" value="1"/>
</dbReference>
<dbReference type="GO" id="GO:0006511">
    <property type="term" value="P:ubiquitin-dependent protein catabolic process"/>
    <property type="evidence" value="ECO:0007669"/>
    <property type="project" value="TreeGrafter"/>
</dbReference>
<keyword evidence="1" id="KW-0862">Zinc</keyword>
<proteinExistence type="predicted"/>
<dbReference type="PANTHER" id="PTHR22765">
    <property type="entry name" value="RING FINGER AND PROTEASE ASSOCIATED DOMAIN-CONTAINING"/>
    <property type="match status" value="1"/>
</dbReference>
<dbReference type="AlphaFoldDB" id="A0AAQ3Q025"/>
<dbReference type="Proteomes" id="UP001327560">
    <property type="component" value="Chromosome 1"/>
</dbReference>
<dbReference type="EMBL" id="CP136890">
    <property type="protein sequence ID" value="WOK91567.1"/>
    <property type="molecule type" value="Genomic_DNA"/>
</dbReference>
<dbReference type="InterPro" id="IPR051826">
    <property type="entry name" value="E3_ubiquitin-ligase_domain"/>
</dbReference>
<keyword evidence="1" id="KW-0863">Zinc-finger</keyword>
<feature type="domain" description="RING-type" evidence="3">
    <location>
        <begin position="125"/>
        <end position="166"/>
    </location>
</feature>
<keyword evidence="1" id="KW-0479">Metal-binding</keyword>
<dbReference type="CDD" id="cd16454">
    <property type="entry name" value="RING-H2_PA-TM-RING"/>
    <property type="match status" value="1"/>
</dbReference>
<feature type="region of interest" description="Disordered" evidence="2">
    <location>
        <begin position="13"/>
        <end position="43"/>
    </location>
</feature>
<name>A0AAQ3Q025_9LILI</name>
<gene>
    <name evidence="4" type="ORF">Cni_G00258</name>
</gene>
<dbReference type="GO" id="GO:0008270">
    <property type="term" value="F:zinc ion binding"/>
    <property type="evidence" value="ECO:0007669"/>
    <property type="project" value="UniProtKB-KW"/>
</dbReference>
<evidence type="ECO:0000259" key="3">
    <source>
        <dbReference type="PROSITE" id="PS50089"/>
    </source>
</evidence>
<evidence type="ECO:0000313" key="4">
    <source>
        <dbReference type="EMBL" id="WOK91567.1"/>
    </source>
</evidence>
<dbReference type="Gene3D" id="3.30.40.10">
    <property type="entry name" value="Zinc/RING finger domain, C3HC4 (zinc finger)"/>
    <property type="match status" value="1"/>
</dbReference>
<protein>
    <submittedName>
        <fullName evidence="4">E3 ubiquitin-protein ligase</fullName>
    </submittedName>
</protein>
<dbReference type="FunFam" id="3.30.40.10:FF:000611">
    <property type="entry name" value="Zinc finger family protein"/>
    <property type="match status" value="1"/>
</dbReference>
<dbReference type="SUPFAM" id="SSF57850">
    <property type="entry name" value="RING/U-box"/>
    <property type="match status" value="1"/>
</dbReference>
<dbReference type="PROSITE" id="PS50089">
    <property type="entry name" value="ZF_RING_2"/>
    <property type="match status" value="1"/>
</dbReference>
<dbReference type="Pfam" id="PF13639">
    <property type="entry name" value="zf-RING_2"/>
    <property type="match status" value="1"/>
</dbReference>
<evidence type="ECO:0000313" key="5">
    <source>
        <dbReference type="Proteomes" id="UP001327560"/>
    </source>
</evidence>
<dbReference type="InterPro" id="IPR001841">
    <property type="entry name" value="Znf_RING"/>
</dbReference>
<feature type="compositionally biased region" description="Low complexity" evidence="2">
    <location>
        <begin position="71"/>
        <end position="99"/>
    </location>
</feature>
<dbReference type="SMART" id="SM00184">
    <property type="entry name" value="RING"/>
    <property type="match status" value="1"/>
</dbReference>
<dbReference type="InterPro" id="IPR013083">
    <property type="entry name" value="Znf_RING/FYVE/PHD"/>
</dbReference>
<organism evidence="4 5">
    <name type="scientific">Canna indica</name>
    <name type="common">Indian-shot</name>
    <dbReference type="NCBI Taxonomy" id="4628"/>
    <lineage>
        <taxon>Eukaryota</taxon>
        <taxon>Viridiplantae</taxon>
        <taxon>Streptophyta</taxon>
        <taxon>Embryophyta</taxon>
        <taxon>Tracheophyta</taxon>
        <taxon>Spermatophyta</taxon>
        <taxon>Magnoliopsida</taxon>
        <taxon>Liliopsida</taxon>
        <taxon>Zingiberales</taxon>
        <taxon>Cannaceae</taxon>
        <taxon>Canna</taxon>
    </lineage>
</organism>
<sequence>MLPGVELARKRRIHHHHDGWARGSPTEPSSSSQRLPCCLRAPPSTDMDASALAARLRLEEKLRGIVDSHRSSLSSSSTSSSGSPRPRSRSGPAGSGVRSATSPISKQGDVSKRELQRTGSRVDVCAVCLDEVRAKQRVTWLPCSHKYHTECVLPWLSAHSHCPCCRTEVPSLGSPLQHSN</sequence>
<dbReference type="GO" id="GO:0061630">
    <property type="term" value="F:ubiquitin protein ligase activity"/>
    <property type="evidence" value="ECO:0007669"/>
    <property type="project" value="TreeGrafter"/>
</dbReference>
<keyword evidence="5" id="KW-1185">Reference proteome</keyword>